<gene>
    <name evidence="2" type="ORF">DQ384_19680</name>
</gene>
<dbReference type="InterPro" id="IPR049244">
    <property type="entry name" value="DUF6879"/>
</dbReference>
<evidence type="ECO:0000259" key="1">
    <source>
        <dbReference type="Pfam" id="PF21806"/>
    </source>
</evidence>
<dbReference type="EMBL" id="QOIL01000010">
    <property type="protein sequence ID" value="RCG29791.1"/>
    <property type="molecule type" value="Genomic_DNA"/>
</dbReference>
<dbReference type="Proteomes" id="UP000253094">
    <property type="component" value="Unassembled WGS sequence"/>
</dbReference>
<comment type="caution">
    <text evidence="2">The sequence shown here is derived from an EMBL/GenBank/DDBJ whole genome shotgun (WGS) entry which is preliminary data.</text>
</comment>
<sequence>METVPVPSFGELISGARRSAVHLEMRDVYDPGSRRFAAWRAGHRENPADREGWWSPFHQVIADSVTRGVQVRRARVVSEPLSEYVRFEYDVTFSNIAAGEQVRWLARRRASDLALPVNDFWVFDDRLVRLSHFAGDGTFVEDELTEDPAIVKLCLESFEQVWERALDHHDFHPA</sequence>
<proteinExistence type="predicted"/>
<reference evidence="2 3" key="1">
    <citation type="submission" date="2018-06" db="EMBL/GenBank/DDBJ databases">
        <title>Sphaerisporangium craniellae sp. nov., isolated from a marine sponge in the South China Sea.</title>
        <authorList>
            <person name="Li L."/>
        </authorList>
    </citation>
    <scope>NUCLEOTIDE SEQUENCE [LARGE SCALE GENOMIC DNA]</scope>
    <source>
        <strain evidence="2 3">CCTCC AA 208026</strain>
    </source>
</reference>
<accession>A0A367FHJ3</accession>
<dbReference type="RefSeq" id="WP_114030300.1">
    <property type="nucleotide sequence ID" value="NZ_QOIL01000010.1"/>
</dbReference>
<protein>
    <recommendedName>
        <fullName evidence="1">DUF6879 domain-containing protein</fullName>
    </recommendedName>
</protein>
<evidence type="ECO:0000313" key="3">
    <source>
        <dbReference type="Proteomes" id="UP000253094"/>
    </source>
</evidence>
<dbReference type="AlphaFoldDB" id="A0A367FHJ3"/>
<evidence type="ECO:0000313" key="2">
    <source>
        <dbReference type="EMBL" id="RCG29791.1"/>
    </source>
</evidence>
<dbReference type="OrthoDB" id="4562627at2"/>
<feature type="domain" description="DUF6879" evidence="1">
    <location>
        <begin position="8"/>
        <end position="172"/>
    </location>
</feature>
<dbReference type="Pfam" id="PF21806">
    <property type="entry name" value="DUF6879"/>
    <property type="match status" value="1"/>
</dbReference>
<keyword evidence="3" id="KW-1185">Reference proteome</keyword>
<organism evidence="2 3">
    <name type="scientific">Sphaerisporangium album</name>
    <dbReference type="NCBI Taxonomy" id="509200"/>
    <lineage>
        <taxon>Bacteria</taxon>
        <taxon>Bacillati</taxon>
        <taxon>Actinomycetota</taxon>
        <taxon>Actinomycetes</taxon>
        <taxon>Streptosporangiales</taxon>
        <taxon>Streptosporangiaceae</taxon>
        <taxon>Sphaerisporangium</taxon>
    </lineage>
</organism>
<name>A0A367FHJ3_9ACTN</name>